<evidence type="ECO:0000313" key="1">
    <source>
        <dbReference type="EMBL" id="KAL1116536.1"/>
    </source>
</evidence>
<dbReference type="Pfam" id="PF10504">
    <property type="entry name" value="DUF2452"/>
    <property type="match status" value="2"/>
</dbReference>
<comment type="caution">
    <text evidence="1">The sequence shown here is derived from an EMBL/GenBank/DDBJ whole genome shotgun (WGS) entry which is preliminary data.</text>
</comment>
<dbReference type="AlphaFoldDB" id="A0ABD0XZ80"/>
<dbReference type="EMBL" id="JBFDAA010000017">
    <property type="protein sequence ID" value="KAL1116536.1"/>
    <property type="molecule type" value="Genomic_DNA"/>
</dbReference>
<name>A0ABD0XZ80_9HEMI</name>
<proteinExistence type="predicted"/>
<accession>A0ABD0XZ80</accession>
<gene>
    <name evidence="1" type="ORF">AAG570_005008</name>
</gene>
<sequence length="342" mass="38748">MASKRQNMFHKDKTQETKYADGILKANATSQLRLLMEQILHLQSQAYDVMENIRLSTELHHAACYFEKVPGKIYFLYRKPSGLKYFSMLSPDVSILFGMSGRIAGATRGLLWYDIVPKDQGSIPQEVSLGCKPDCPLDCIVPRLTARVRSNSACVDYQSAPSLDWRGSPPHEYIGAYKLENDMTWTPLSRIAERSRHDDLITRIIEANRDHNAQKDDSKPLASQCLIPSATFEGTLSRAKMATDELIFKGLVGLWEYSGRCEEYRLRRTNVRTKGLELEGLDSVNIRLSGWAPQLCTEGDLDSIFGRTFFNPIFNMDLLGSILNSMDKPPPISEKQRELMKS</sequence>
<dbReference type="PANTHER" id="PTHR14553:SF1">
    <property type="entry name" value="SIMILAR TO CHROMOSOME 1 OPEN READING FRAME 50"/>
    <property type="match status" value="1"/>
</dbReference>
<dbReference type="Proteomes" id="UP001558652">
    <property type="component" value="Unassembled WGS sequence"/>
</dbReference>
<keyword evidence="2" id="KW-1185">Reference proteome</keyword>
<dbReference type="PANTHER" id="PTHR14553">
    <property type="entry name" value="UNCHARACTERIZED PROTEIN C1ORF50"/>
    <property type="match status" value="1"/>
</dbReference>
<reference evidence="1 2" key="1">
    <citation type="submission" date="2024-07" db="EMBL/GenBank/DDBJ databases">
        <title>Chromosome-level genome assembly of the water stick insect Ranatra chinensis (Heteroptera: Nepidae).</title>
        <authorList>
            <person name="Liu X."/>
        </authorList>
    </citation>
    <scope>NUCLEOTIDE SEQUENCE [LARGE SCALE GENOMIC DNA]</scope>
    <source>
        <strain evidence="1">Cailab_2021Rc</strain>
        <tissue evidence="1">Muscle</tissue>
    </source>
</reference>
<organism evidence="1 2">
    <name type="scientific">Ranatra chinensis</name>
    <dbReference type="NCBI Taxonomy" id="642074"/>
    <lineage>
        <taxon>Eukaryota</taxon>
        <taxon>Metazoa</taxon>
        <taxon>Ecdysozoa</taxon>
        <taxon>Arthropoda</taxon>
        <taxon>Hexapoda</taxon>
        <taxon>Insecta</taxon>
        <taxon>Pterygota</taxon>
        <taxon>Neoptera</taxon>
        <taxon>Paraneoptera</taxon>
        <taxon>Hemiptera</taxon>
        <taxon>Heteroptera</taxon>
        <taxon>Panheteroptera</taxon>
        <taxon>Nepomorpha</taxon>
        <taxon>Nepidae</taxon>
        <taxon>Ranatrinae</taxon>
        <taxon>Ranatra</taxon>
    </lineage>
</organism>
<dbReference type="InterPro" id="IPR019534">
    <property type="entry name" value="DUF2452"/>
</dbReference>
<protein>
    <submittedName>
        <fullName evidence="1">Uncharacterized protein</fullName>
    </submittedName>
</protein>
<evidence type="ECO:0000313" key="2">
    <source>
        <dbReference type="Proteomes" id="UP001558652"/>
    </source>
</evidence>